<organism evidence="16 17">
    <name type="scientific">Kluyveromyces marxianus</name>
    <name type="common">Yeast</name>
    <name type="synonym">Candida kefyr</name>
    <dbReference type="NCBI Taxonomy" id="4911"/>
    <lineage>
        <taxon>Eukaryota</taxon>
        <taxon>Fungi</taxon>
        <taxon>Dikarya</taxon>
        <taxon>Ascomycota</taxon>
        <taxon>Saccharomycotina</taxon>
        <taxon>Saccharomycetes</taxon>
        <taxon>Saccharomycetales</taxon>
        <taxon>Saccharomycetaceae</taxon>
        <taxon>Kluyveromyces</taxon>
    </lineage>
</organism>
<keyword evidence="11 13" id="KW-0594">Phospholipid biosynthesis</keyword>
<dbReference type="PROSITE" id="PS51598">
    <property type="entry name" value="SAM_CHO2"/>
    <property type="match status" value="1"/>
</dbReference>
<feature type="region of interest" description="Disordered" evidence="15">
    <location>
        <begin position="633"/>
        <end position="654"/>
    </location>
</feature>
<feature type="transmembrane region" description="Helical" evidence="13 14">
    <location>
        <begin position="108"/>
        <end position="129"/>
    </location>
</feature>
<evidence type="ECO:0000256" key="14">
    <source>
        <dbReference type="RuleBase" id="RU361122"/>
    </source>
</evidence>
<comment type="catalytic activity">
    <reaction evidence="13 14">
        <text>a 1,2-diacyl-sn-glycero-3-phosphoethanolamine + S-adenosyl-L-methionine = a 1,2-diacyl-sn-glycero-3-phospho-N-methylethanolamine + S-adenosyl-L-homocysteine + H(+)</text>
        <dbReference type="Rhea" id="RHEA:11164"/>
        <dbReference type="ChEBI" id="CHEBI:15378"/>
        <dbReference type="ChEBI" id="CHEBI:57856"/>
        <dbReference type="ChEBI" id="CHEBI:59789"/>
        <dbReference type="ChEBI" id="CHEBI:64573"/>
        <dbReference type="ChEBI" id="CHEBI:64612"/>
        <dbReference type="EC" id="2.1.1.17"/>
    </reaction>
</comment>
<sequence length="897" mass="102926">MPTACESVTAAAAAATRRSRGIARPRSAPGHGPSAANSTGASTNGEIAANGGYFFTPPKTHDMVRSLFDPRLKKSFLECCITASIFANVFLCYYCCTRYSPETAKTVFLAQYIFWRLSYNLGIGIVLHYQSHYESLTHFAKKHALFDKKNTHSALSRFVKFEVAAKYPNASDLYKYPDEWNTWLVFRQFVDLILMQDFTTYMLYVAVCLPHRLILDNLASFNSIMVRTWLGVFMVLFNIWVKIDAHSVVKDYAWYWGDFFFLQDSDLVFDGVFNVFPHPMYSIGYIGYYGLSLISGNHHVLFVSILGHCLQFLFLKYVETPHIERIYGSSSSSSEDGVGVVDGPESIDDKMVKQLVNYSKPLVTTFLGFRNFDKFRPTDYITLIAMASVVSAYFACNPSFVTISKITLAVKIATSVLNMVILNKQSRSKWFTKWYLQNGYNEIYAYQMWQFIYNLSSTVNYVLLVLQCYCHFVKCGAGSYNTVTFGLLLLAIQIWCNSEVFDSIKEFGWFYGDFFLPNLIDQRKLKNDGIYRYLNNPERVFGVAGIWGTVLINNFSNWNLWLATTWTMFNWFTVKFIETPHLLKVYGTKPSSSGFEKTLTKYKFGKDFKSLIDKVDQLLDDYLFTSLVPKVPENSSGKHSVSLHSDSGPEQQQRDRDWEAIINMLLIRENTVKNLHGSSRNVVMDIVNLNEENIIEIPSEIEIKWSIGNELFHKNDWVGLYKVVETGEDRLTTKIPSQGHWTAVCPDSSYSSSTHRKIQHFDSNNHFTYGTVVFDKNISSFEEGIYEFRYHSGNSHDVVMISKPFKLLFPHLKESISNADQLTTATKAFLKDCGVLVNGNRFDSNINRYFSGKTLQQWYRATMGTYVSVDYMKRTNFDIDIITKKVWQVKQVLDSLE</sequence>
<protein>
    <recommendedName>
        <fullName evidence="13 14">Phosphatidylethanolamine N-methyltransferase</fullName>
        <shortName evidence="13">PE methyltransferase</shortName>
        <shortName evidence="13 14">PEAMT</shortName>
        <shortName evidence="13">PEMT</shortName>
        <ecNumber evidence="13 14">2.1.1.17</ecNumber>
    </recommendedName>
</protein>
<evidence type="ECO:0000256" key="5">
    <source>
        <dbReference type="ARBA" id="ARBA00022691"/>
    </source>
</evidence>
<dbReference type="PANTHER" id="PTHR32138">
    <property type="entry name" value="PHOSPHATIDYLETHANOLAMINE N-METHYLTRANSFERASE"/>
    <property type="match status" value="1"/>
</dbReference>
<reference evidence="16 17" key="2">
    <citation type="submission" date="2019-11" db="EMBL/GenBank/DDBJ databases">
        <authorList>
            <person name="Lu H."/>
        </authorList>
    </citation>
    <scope>NUCLEOTIDE SEQUENCE [LARGE SCALE GENOMIC DNA]</scope>
    <source>
        <strain evidence="16 17">FIM1</strain>
    </source>
</reference>
<keyword evidence="7 13" id="KW-0256">Endoplasmic reticulum</keyword>
<keyword evidence="17" id="KW-1185">Reference proteome</keyword>
<keyword evidence="8 13" id="KW-1133">Transmembrane helix</keyword>
<evidence type="ECO:0000256" key="12">
    <source>
        <dbReference type="ARBA" id="ARBA00023264"/>
    </source>
</evidence>
<gene>
    <name evidence="16" type="primary">CHO2</name>
    <name evidence="16" type="ORF">FIM1_2557</name>
</gene>
<dbReference type="InterPro" id="IPR007318">
    <property type="entry name" value="Phopholipid_MeTrfase"/>
</dbReference>
<keyword evidence="2 13" id="KW-0444">Lipid biosynthesis</keyword>
<proteinExistence type="inferred from homology"/>
<keyword evidence="12 13" id="KW-1208">Phospholipid metabolism</keyword>
<dbReference type="Pfam" id="PF04191">
    <property type="entry name" value="PEMT"/>
    <property type="match status" value="2"/>
</dbReference>
<keyword evidence="10 13" id="KW-0472">Membrane</keyword>
<comment type="similarity">
    <text evidence="13 14">Belongs to the class VI-like SAM-binding methyltransferase superfamily. CHO2 family.</text>
</comment>
<dbReference type="EC" id="2.1.1.17" evidence="13 14"/>
<comment type="caution">
    <text evidence="13 14">Lacks conserved residue(s) required for the propagation of feature annotation.</text>
</comment>
<feature type="compositionally biased region" description="Polar residues" evidence="15">
    <location>
        <begin position="633"/>
        <end position="651"/>
    </location>
</feature>
<evidence type="ECO:0000256" key="1">
    <source>
        <dbReference type="ARBA" id="ARBA00004127"/>
    </source>
</evidence>
<keyword evidence="5 13" id="KW-0949">S-adenosyl-L-methionine</keyword>
<comment type="subcellular location">
    <subcellularLocation>
        <location evidence="1">Endomembrane system</location>
        <topology evidence="1">Multi-pass membrane protein</topology>
    </subcellularLocation>
    <subcellularLocation>
        <location evidence="13 14">Endoplasmic reticulum membrane</location>
        <topology evidence="13 14">Multi-pass membrane protein</topology>
    </subcellularLocation>
</comment>
<evidence type="ECO:0000256" key="7">
    <source>
        <dbReference type="ARBA" id="ARBA00022824"/>
    </source>
</evidence>
<reference evidence="16 17" key="1">
    <citation type="submission" date="2016-03" db="EMBL/GenBank/DDBJ databases">
        <title>How can Kluyveromyces marxianus grow so fast - potential evolutionary course in Saccharomyces Complex revealed by comparative genomics.</title>
        <authorList>
            <person name="Mo W."/>
            <person name="Lu W."/>
            <person name="Yang X."/>
            <person name="Qi J."/>
            <person name="Lv H."/>
        </authorList>
    </citation>
    <scope>NUCLEOTIDE SEQUENCE [LARGE SCALE GENOMIC DNA]</scope>
    <source>
        <strain evidence="16 17">FIM1</strain>
    </source>
</reference>
<evidence type="ECO:0000256" key="9">
    <source>
        <dbReference type="ARBA" id="ARBA00023098"/>
    </source>
</evidence>
<dbReference type="PIRSF" id="PIRSF000383">
    <property type="entry name" value="PEAMT"/>
    <property type="match status" value="1"/>
</dbReference>
<name>A0ABX6EU44_KLUMA</name>
<evidence type="ECO:0000313" key="17">
    <source>
        <dbReference type="Proteomes" id="UP000422736"/>
    </source>
</evidence>
<evidence type="ECO:0000256" key="13">
    <source>
        <dbReference type="HAMAP-Rule" id="MF_03217"/>
    </source>
</evidence>
<keyword evidence="6 13" id="KW-0812">Transmembrane</keyword>
<comment type="function">
    <text evidence="13 14">Catalyzes the first step of the methylation pathway of phosphatidylcholine biosynthesis, the SAM-dependent methylation of phosphatidylethanolamine (PE) to phosphatidylmonomethylethanolamine (PMME).</text>
</comment>
<evidence type="ECO:0000256" key="8">
    <source>
        <dbReference type="ARBA" id="ARBA00022989"/>
    </source>
</evidence>
<evidence type="ECO:0000256" key="15">
    <source>
        <dbReference type="SAM" id="MobiDB-lite"/>
    </source>
</evidence>
<dbReference type="Proteomes" id="UP000422736">
    <property type="component" value="Chromosome 4"/>
</dbReference>
<evidence type="ECO:0000256" key="11">
    <source>
        <dbReference type="ARBA" id="ARBA00023209"/>
    </source>
</evidence>
<keyword evidence="3 13" id="KW-0489">Methyltransferase</keyword>
<comment type="pathway">
    <text evidence="13 14">Phospholipid metabolism; phosphatidylcholine biosynthesis.</text>
</comment>
<feature type="transmembrane region" description="Helical" evidence="13 14">
    <location>
        <begin position="221"/>
        <end position="241"/>
    </location>
</feature>
<feature type="transmembrane region" description="Helical" evidence="13 14">
    <location>
        <begin position="75"/>
        <end position="96"/>
    </location>
</feature>
<feature type="transmembrane region" description="Helical" evidence="13 14">
    <location>
        <begin position="380"/>
        <end position="400"/>
    </location>
</feature>
<feature type="region of interest" description="Disordered" evidence="15">
    <location>
        <begin position="15"/>
        <end position="41"/>
    </location>
</feature>
<evidence type="ECO:0000256" key="2">
    <source>
        <dbReference type="ARBA" id="ARBA00022516"/>
    </source>
</evidence>
<dbReference type="EMBL" id="CP015057">
    <property type="protein sequence ID" value="QGN15860.1"/>
    <property type="molecule type" value="Genomic_DNA"/>
</dbReference>
<evidence type="ECO:0000256" key="10">
    <source>
        <dbReference type="ARBA" id="ARBA00023136"/>
    </source>
</evidence>
<dbReference type="PANTHER" id="PTHR32138:SF0">
    <property type="entry name" value="PHOSPHATIDYLETHANOLAMINE N-METHYLTRANSFERASE"/>
    <property type="match status" value="1"/>
</dbReference>
<dbReference type="InterPro" id="IPR016219">
    <property type="entry name" value="Phosphatid-EA_MeTrfase_fun"/>
</dbReference>
<evidence type="ECO:0000256" key="6">
    <source>
        <dbReference type="ARBA" id="ARBA00022692"/>
    </source>
</evidence>
<feature type="transmembrane region" description="Helical" evidence="13 14">
    <location>
        <begin position="189"/>
        <end position="209"/>
    </location>
</feature>
<keyword evidence="9 13" id="KW-0443">Lipid metabolism</keyword>
<evidence type="ECO:0000313" key="16">
    <source>
        <dbReference type="EMBL" id="QGN15860.1"/>
    </source>
</evidence>
<evidence type="ECO:0000256" key="3">
    <source>
        <dbReference type="ARBA" id="ARBA00022603"/>
    </source>
</evidence>
<evidence type="ECO:0000256" key="4">
    <source>
        <dbReference type="ARBA" id="ARBA00022679"/>
    </source>
</evidence>
<keyword evidence="4 13" id="KW-0808">Transferase</keyword>
<dbReference type="HAMAP" id="MF_03217">
    <property type="entry name" value="PEMT"/>
    <property type="match status" value="1"/>
</dbReference>
<dbReference type="Gene3D" id="2.60.40.2840">
    <property type="match status" value="1"/>
</dbReference>
<accession>A0ABX6EU44</accession>